<evidence type="ECO:0000313" key="3">
    <source>
        <dbReference type="Proteomes" id="UP001553161"/>
    </source>
</evidence>
<name>A0ABV3L6E5_9RHOB</name>
<keyword evidence="3" id="KW-1185">Reference proteome</keyword>
<reference evidence="2 3" key="1">
    <citation type="submission" date="2024-07" db="EMBL/GenBank/DDBJ databases">
        <authorList>
            <person name="Kang M."/>
        </authorList>
    </citation>
    <scope>NUCLEOTIDE SEQUENCE [LARGE SCALE GENOMIC DNA]</scope>
    <source>
        <strain evidence="2 3">DFM31</strain>
    </source>
</reference>
<protein>
    <recommendedName>
        <fullName evidence="4">TIGR03016 family PEP-CTERM system-associated outer membrane protein</fullName>
    </recommendedName>
</protein>
<comment type="caution">
    <text evidence="2">The sequence shown here is derived from an EMBL/GenBank/DDBJ whole genome shotgun (WGS) entry which is preliminary data.</text>
</comment>
<feature type="chain" id="PRO_5045493915" description="TIGR03016 family PEP-CTERM system-associated outer membrane protein" evidence="1">
    <location>
        <begin position="34"/>
        <end position="507"/>
    </location>
</feature>
<proteinExistence type="predicted"/>
<organism evidence="2 3">
    <name type="scientific">Meridianimarinicoccus marinus</name>
    <dbReference type="NCBI Taxonomy" id="3231483"/>
    <lineage>
        <taxon>Bacteria</taxon>
        <taxon>Pseudomonadati</taxon>
        <taxon>Pseudomonadota</taxon>
        <taxon>Alphaproteobacteria</taxon>
        <taxon>Rhodobacterales</taxon>
        <taxon>Paracoccaceae</taxon>
        <taxon>Meridianimarinicoccus</taxon>
    </lineage>
</organism>
<evidence type="ECO:0000256" key="1">
    <source>
        <dbReference type="SAM" id="SignalP"/>
    </source>
</evidence>
<evidence type="ECO:0000313" key="2">
    <source>
        <dbReference type="EMBL" id="MEV8467142.1"/>
    </source>
</evidence>
<keyword evidence="1" id="KW-0732">Signal</keyword>
<sequence>MKRMRPAIALGLATGLGVAAVTAAAQSTTPAQSANPPLLTGTNPINNSAVRNVNRNQPFRQFFLTGARPAFSRLSLGAPGRRQTASYNTNIEFNDNYDLREDSLGNALIWNNILGYGIERRSLTDEFTFDGLVNVRATDLPTFGNDVEADDWRFNLGYLRVVGDNSLDFDVRYQNVDVAFFNPLSDLDINGDFDDTFGQGRRESMRGNFGASLNQNGPVSFDLVGYLSRVNFYDTTDPSLNDRDRADIAADFGFALSPILKLTAGGFYGRRTEDDADDLDSTHRRLNFGMDGLVNQRMRLRAWVGYSEVDTKRNSGDKFQSGYVGGFNVTVAQKNGDFRFGASSRYDENGLRLDTTVGKSLNWDSGSLDGNIGVSGTDTTDLRLIGDLAYTYNLKNGQFWADFAQITGVDQNGDNVINTALDLGYRQAVNSVSSFNIGVGGALQRYDSSGKTEKDRFNLTAAYNHALTRDWSLNTGYRYRLRDTEAQDRAQSNAVFLGLGRNWQSDL</sequence>
<dbReference type="EMBL" id="JBFBVU010000010">
    <property type="protein sequence ID" value="MEV8467142.1"/>
    <property type="molecule type" value="Genomic_DNA"/>
</dbReference>
<feature type="signal peptide" evidence="1">
    <location>
        <begin position="1"/>
        <end position="33"/>
    </location>
</feature>
<dbReference type="RefSeq" id="WP_366192917.1">
    <property type="nucleotide sequence ID" value="NZ_JBFBVU010000010.1"/>
</dbReference>
<gene>
    <name evidence="2" type="ORF">AB0T83_10155</name>
</gene>
<dbReference type="Proteomes" id="UP001553161">
    <property type="component" value="Unassembled WGS sequence"/>
</dbReference>
<evidence type="ECO:0008006" key="4">
    <source>
        <dbReference type="Google" id="ProtNLM"/>
    </source>
</evidence>
<accession>A0ABV3L6E5</accession>
<dbReference type="SUPFAM" id="SSF56935">
    <property type="entry name" value="Porins"/>
    <property type="match status" value="1"/>
</dbReference>